<evidence type="ECO:0000313" key="4">
    <source>
        <dbReference type="EMBL" id="SHI93128.1"/>
    </source>
</evidence>
<feature type="chain" id="PRO_5012070534" evidence="2">
    <location>
        <begin position="27"/>
        <end position="1233"/>
    </location>
</feature>
<accession>A0A1M6F5X8</accession>
<dbReference type="Gene3D" id="2.130.10.10">
    <property type="entry name" value="YVTN repeat-like/Quinoprotein amine dehydrogenase"/>
    <property type="match status" value="4"/>
</dbReference>
<dbReference type="RefSeq" id="WP_073315941.1">
    <property type="nucleotide sequence ID" value="NZ_FQYP01000004.1"/>
</dbReference>
<evidence type="ECO:0000256" key="1">
    <source>
        <dbReference type="ARBA" id="ARBA00022729"/>
    </source>
</evidence>
<dbReference type="PANTHER" id="PTHR43739:SF5">
    <property type="entry name" value="EXO-ALPHA-SIALIDASE"/>
    <property type="match status" value="1"/>
</dbReference>
<evidence type="ECO:0000313" key="5">
    <source>
        <dbReference type="Proteomes" id="UP000184432"/>
    </source>
</evidence>
<dbReference type="SUPFAM" id="SSF110296">
    <property type="entry name" value="Oligoxyloglucan reducing end-specific cellobiohydrolase"/>
    <property type="match status" value="2"/>
</dbReference>
<reference evidence="5" key="1">
    <citation type="submission" date="2016-11" db="EMBL/GenBank/DDBJ databases">
        <authorList>
            <person name="Varghese N."/>
            <person name="Submissions S."/>
        </authorList>
    </citation>
    <scope>NUCLEOTIDE SEQUENCE [LARGE SCALE GENOMIC DNA]</scope>
    <source>
        <strain evidence="5">DSM 22623</strain>
    </source>
</reference>
<sequence>MKKLLFSLKHSVWAVAMLGATTITYAQQPTLKTQAKPTLKNQKVFSSDAGSLDYRNIQLKMDDAMERFKWETERQKDPNTGVIPAGIRNAEIEFSSKIAIGDDSQKSLQQSAKSAKRGRFSFWKNRGPGNVGGRTRAVAIDRNNENVILAGGVSGGVWRSQNGGNTWRKVTRSFQNPSVTAIVQDPRPGRGFTWYYAGGERRGSGISAGGAFFQGNGIFKSQDGGRTWEQLRATLNENVGTFESPFDLINDLVMNPTNGDLFVATFNGIFRSQDGGNSFEEVLETGFDSFAEMSISPTGIIYASTSSNGAPNTGFLTSNDNGETWTNITPPNFIPAYGRSKIGIDHSNESTVYFFTQDRNPANQAVLFRYDASAPTLEEAWVDLTANLPFTIPINFGLGDLELQGGYNMVCQVHPTQSNIVFVGGTCLYRSTTGFTTPAGAETWIGGNGPGELDVLLNTVGRGASYTNQHADQHALVFFPSNPNRAIAGHDGGLSLTEDITVVNGDAEQVTWESLNNDYVTTHPYHVAFDPESENENLIAGFQDNGTWFTNSTNPSDPWLEQLGADGAYSAIADNGRTFYVSSQNGGVRRLNLDEDGNRVSFSRVAPAGATGFSFINPFILDPLNDNVMYMPVGNTIWRNNDLDDIPEFFNAPTTVNWVNLETATVAGATITALDLSKFPVANRLYYGTNNGQVFRMDNSNVDGQEAVDIITGKGLPAGFVNDINVDPSNSDRVILTFSNYGIPSVFITEDAGETWTNISGNLEENADGSGNGPSVRSTAFFGGSQGFFGSRRQRVFAATSTGLYYTTRLNGENTVWRKENVRIGNAVTDEVVTRKDGFIAIASGGRGMFSARFPIFNELPESTLSAAFSLDDFGVFENSEDTEIDITGLFVQSSGLPINIELTNTNPDLVTATLVGNTLTLSYTADSRGKASIGLVATSGEEQVSEGFTVTVSEASIYEQTNATVSSLASQNFLDFGGLAQSADDFTVPAGNTWDINRVLAFGSFGGAGALNNVTVVIYQDNAGLPGDEVYNSGEIVPISEPNDSNLNIVLPEIVTLESGNYWVSVYVNLAFAGSNIWNWLSQDNVVGEQTHFRDVLNLFGTGAVDWTSAAASFGRVPIDQRFQIFGDVSGSDGDETEGAETELATIEAFTSAGVYPNPSRGEFAFNFGDELSKSGEKTTVRIYNSIGRLVQVNSDIDLRGTFVWNASNFAPGLYFAKFSGGIIGTFKLVKE</sequence>
<dbReference type="Proteomes" id="UP000184432">
    <property type="component" value="Unassembled WGS sequence"/>
</dbReference>
<dbReference type="OrthoDB" id="9757947at2"/>
<dbReference type="InterPro" id="IPR015943">
    <property type="entry name" value="WD40/YVTN_repeat-like_dom_sf"/>
</dbReference>
<dbReference type="GO" id="GO:0010411">
    <property type="term" value="P:xyloglucan metabolic process"/>
    <property type="evidence" value="ECO:0007669"/>
    <property type="project" value="TreeGrafter"/>
</dbReference>
<feature type="domain" description="Secretion system C-terminal sorting" evidence="3">
    <location>
        <begin position="1156"/>
        <end position="1223"/>
    </location>
</feature>
<keyword evidence="1 2" id="KW-0732">Signal</keyword>
<evidence type="ECO:0000256" key="2">
    <source>
        <dbReference type="SAM" id="SignalP"/>
    </source>
</evidence>
<dbReference type="InterPro" id="IPR052025">
    <property type="entry name" value="Xyloglucanase_GH74"/>
</dbReference>
<dbReference type="PANTHER" id="PTHR43739">
    <property type="entry name" value="XYLOGLUCANASE (EUROFUNG)"/>
    <property type="match status" value="1"/>
</dbReference>
<dbReference type="NCBIfam" id="TIGR04183">
    <property type="entry name" value="Por_Secre_tail"/>
    <property type="match status" value="1"/>
</dbReference>
<gene>
    <name evidence="4" type="ORF">SAMN04488508_104110</name>
</gene>
<protein>
    <submittedName>
        <fullName evidence="4">Por secretion system C-terminal sorting domain-containing protein</fullName>
    </submittedName>
</protein>
<name>A0A1M6F5X8_9FLAO</name>
<dbReference type="STRING" id="570521.SAMN04488508_104110"/>
<dbReference type="EMBL" id="FQYP01000004">
    <property type="protein sequence ID" value="SHI93128.1"/>
    <property type="molecule type" value="Genomic_DNA"/>
</dbReference>
<organism evidence="4 5">
    <name type="scientific">Aquimarina spongiae</name>
    <dbReference type="NCBI Taxonomy" id="570521"/>
    <lineage>
        <taxon>Bacteria</taxon>
        <taxon>Pseudomonadati</taxon>
        <taxon>Bacteroidota</taxon>
        <taxon>Flavobacteriia</taxon>
        <taxon>Flavobacteriales</taxon>
        <taxon>Flavobacteriaceae</taxon>
        <taxon>Aquimarina</taxon>
    </lineage>
</organism>
<feature type="signal peptide" evidence="2">
    <location>
        <begin position="1"/>
        <end position="26"/>
    </location>
</feature>
<dbReference type="Pfam" id="PF18962">
    <property type="entry name" value="Por_Secre_tail"/>
    <property type="match status" value="1"/>
</dbReference>
<dbReference type="AlphaFoldDB" id="A0A1M6F5X8"/>
<dbReference type="CDD" id="cd15482">
    <property type="entry name" value="Sialidase_non-viral"/>
    <property type="match status" value="1"/>
</dbReference>
<evidence type="ECO:0000259" key="3">
    <source>
        <dbReference type="Pfam" id="PF18962"/>
    </source>
</evidence>
<proteinExistence type="predicted"/>
<dbReference type="InterPro" id="IPR026444">
    <property type="entry name" value="Secre_tail"/>
</dbReference>
<keyword evidence="5" id="KW-1185">Reference proteome</keyword>